<dbReference type="AlphaFoldDB" id="A0AAI9UBX4"/>
<feature type="region of interest" description="Disordered" evidence="1">
    <location>
        <begin position="1"/>
        <end position="99"/>
    </location>
</feature>
<dbReference type="SUPFAM" id="SSF52540">
    <property type="entry name" value="P-loop containing nucleoside triphosphate hydrolases"/>
    <property type="match status" value="2"/>
</dbReference>
<gene>
    <name evidence="2" type="ORF">CMEL01_16733</name>
</gene>
<name>A0AAI9UBX4_9PEZI</name>
<accession>A0AAI9UBX4</accession>
<feature type="compositionally biased region" description="Polar residues" evidence="1">
    <location>
        <begin position="33"/>
        <end position="45"/>
    </location>
</feature>
<dbReference type="EMBL" id="MLGG01000034">
    <property type="protein sequence ID" value="KAK1454412.1"/>
    <property type="molecule type" value="Genomic_DNA"/>
</dbReference>
<keyword evidence="3" id="KW-1185">Reference proteome</keyword>
<organism evidence="2 3">
    <name type="scientific">Colletotrichum melonis</name>
    <dbReference type="NCBI Taxonomy" id="1209925"/>
    <lineage>
        <taxon>Eukaryota</taxon>
        <taxon>Fungi</taxon>
        <taxon>Dikarya</taxon>
        <taxon>Ascomycota</taxon>
        <taxon>Pezizomycotina</taxon>
        <taxon>Sordariomycetes</taxon>
        <taxon>Hypocreomycetidae</taxon>
        <taxon>Glomerellales</taxon>
        <taxon>Glomerellaceae</taxon>
        <taxon>Colletotrichum</taxon>
        <taxon>Colletotrichum acutatum species complex</taxon>
    </lineage>
</organism>
<dbReference type="Proteomes" id="UP001239795">
    <property type="component" value="Unassembled WGS sequence"/>
</dbReference>
<sequence>MASKASRDACGRPSSSTTQPDVEVPGSRPARPTDTQAQGTESTAPPTRKYDDFNDDTDDNEDARTPKRPRTTDTSLTPRTIPDKQEVIDISDSGEESVEKREVIVIPDDEDDDDKIAALERPLLTSISRKTEDNDTWLRCCNFFDTNPNHKTNGTPSHTHAIYGVKRGLWPTQLYDVYSVLEGSDGVGANVANGCLLGNEMGTGKTLTYLAVLAVRRLIGLLEWSTKHHEVDHDGTAAGICGTERRFYGIPCLCDETSLTYRIARRFPPGCALLILPKLLQGKILDQSGAYFEKRLPVPSLEGLAAGRTVRFLRLAAHKGKLPKAMWAVKPHADGQVQTATRKLVSKKRKAMTDRLGNMNRAAEQALKARLKADCERETKLGDDTVQHGSPGYDDVVRDAHMWPVRRERDDGAFEDAEAGADVLCMTREAISRVETFFYRHYHEVTARIAGLTAKVFTIKVVLPTFIGTLIWDESHNANSTNSNIAKVLQHVTEGQSTPPFQLYVTGTPAQSRLTQMVLMMKGLSYRPPGRNGEDGNFGSYDVGPQALAELDKRNRDIQKIHEGPAAGSRDEQTLQMERARDEKALRKDAFDLLQGYILNRRAGSFFFDSPVVAPIARDDQRMECKTAPHLRGAMDDLVASTKTAMEREQQDKAERAMRPINLSSNSHMMKLDFASHFPGMALAWQRERAGAAGAASIDIAWSSVSGSGGIDSDWTDAERDTEDRKPRRFLEIAEEGAFEAYLEAFLRDSDRGDHLIRIVKKAAADRDQFPYDPRESWSLYDGPKNVLVLCRRPTVAWATKLFLERHAPANVTSGLYHSTLSQASRGELRDWFRSFKIGETWVGGREEENRSKPRKTDTRVLVSTYQLLGEAIDDLKAANYLVHMSLPYCAGQEDQGSARVCRAGQRLPVHVYHLSSPAEVADQLARRMRYLNDQVSGNGCCLDEKEVSRIMGGPRAVAHGSRQPVPEV</sequence>
<evidence type="ECO:0000256" key="1">
    <source>
        <dbReference type="SAM" id="MobiDB-lite"/>
    </source>
</evidence>
<reference evidence="2 3" key="1">
    <citation type="submission" date="2016-10" db="EMBL/GenBank/DDBJ databases">
        <title>The genome sequence of Colletotrichum fioriniae PJ7.</title>
        <authorList>
            <person name="Baroncelli R."/>
        </authorList>
    </citation>
    <scope>NUCLEOTIDE SEQUENCE [LARGE SCALE GENOMIC DNA]</scope>
    <source>
        <strain evidence="2">Col 31</strain>
    </source>
</reference>
<dbReference type="Gene3D" id="3.40.50.300">
    <property type="entry name" value="P-loop containing nucleotide triphosphate hydrolases"/>
    <property type="match status" value="1"/>
</dbReference>
<comment type="caution">
    <text evidence="2">The sequence shown here is derived from an EMBL/GenBank/DDBJ whole genome shotgun (WGS) entry which is preliminary data.</text>
</comment>
<evidence type="ECO:0000313" key="2">
    <source>
        <dbReference type="EMBL" id="KAK1454412.1"/>
    </source>
</evidence>
<evidence type="ECO:0000313" key="3">
    <source>
        <dbReference type="Proteomes" id="UP001239795"/>
    </source>
</evidence>
<proteinExistence type="predicted"/>
<protein>
    <submittedName>
        <fullName evidence="2">Uncharacterized protein</fullName>
    </submittedName>
</protein>
<dbReference type="InterPro" id="IPR027417">
    <property type="entry name" value="P-loop_NTPase"/>
</dbReference>
<feature type="compositionally biased region" description="Basic and acidic residues" evidence="1">
    <location>
        <begin position="1"/>
        <end position="10"/>
    </location>
</feature>